<protein>
    <recommendedName>
        <fullName evidence="2">histidine kinase</fullName>
        <ecNumber evidence="2">2.7.13.3</ecNumber>
    </recommendedName>
</protein>
<keyword evidence="4 10" id="KW-0808">Transferase</keyword>
<keyword evidence="8" id="KW-0812">Transmembrane</keyword>
<dbReference type="GO" id="GO:0046983">
    <property type="term" value="F:protein dimerization activity"/>
    <property type="evidence" value="ECO:0007669"/>
    <property type="project" value="InterPro"/>
</dbReference>
<accession>A0A1J5TM58</accession>
<evidence type="ECO:0000256" key="2">
    <source>
        <dbReference type="ARBA" id="ARBA00012438"/>
    </source>
</evidence>
<dbReference type="Gene3D" id="3.30.565.10">
    <property type="entry name" value="Histidine kinase-like ATPase, C-terminal domain"/>
    <property type="match status" value="1"/>
</dbReference>
<evidence type="ECO:0000256" key="4">
    <source>
        <dbReference type="ARBA" id="ARBA00022679"/>
    </source>
</evidence>
<dbReference type="Gene3D" id="1.20.5.1930">
    <property type="match status" value="1"/>
</dbReference>
<dbReference type="EMBL" id="MLJW01000015">
    <property type="protein sequence ID" value="OIR13094.1"/>
    <property type="molecule type" value="Genomic_DNA"/>
</dbReference>
<organism evidence="10">
    <name type="scientific">mine drainage metagenome</name>
    <dbReference type="NCBI Taxonomy" id="410659"/>
    <lineage>
        <taxon>unclassified sequences</taxon>
        <taxon>metagenomes</taxon>
        <taxon>ecological metagenomes</taxon>
    </lineage>
</organism>
<evidence type="ECO:0000256" key="1">
    <source>
        <dbReference type="ARBA" id="ARBA00000085"/>
    </source>
</evidence>
<evidence type="ECO:0000259" key="9">
    <source>
        <dbReference type="PROSITE" id="PS50109"/>
    </source>
</evidence>
<dbReference type="InterPro" id="IPR003594">
    <property type="entry name" value="HATPase_dom"/>
</dbReference>
<dbReference type="Pfam" id="PF07730">
    <property type="entry name" value="HisKA_3"/>
    <property type="match status" value="1"/>
</dbReference>
<name>A0A1J5TM58_9ZZZZ</name>
<evidence type="ECO:0000256" key="3">
    <source>
        <dbReference type="ARBA" id="ARBA00022553"/>
    </source>
</evidence>
<dbReference type="GO" id="GO:0016020">
    <property type="term" value="C:membrane"/>
    <property type="evidence" value="ECO:0007669"/>
    <property type="project" value="InterPro"/>
</dbReference>
<dbReference type="InterPro" id="IPR005467">
    <property type="entry name" value="His_kinase_dom"/>
</dbReference>
<dbReference type="PROSITE" id="PS50109">
    <property type="entry name" value="HIS_KIN"/>
    <property type="match status" value="1"/>
</dbReference>
<dbReference type="GO" id="GO:0000155">
    <property type="term" value="F:phosphorelay sensor kinase activity"/>
    <property type="evidence" value="ECO:0007669"/>
    <property type="project" value="InterPro"/>
</dbReference>
<proteinExistence type="predicted"/>
<comment type="catalytic activity">
    <reaction evidence="1">
        <text>ATP + protein L-histidine = ADP + protein N-phospho-L-histidine.</text>
        <dbReference type="EC" id="2.7.13.3"/>
    </reaction>
</comment>
<evidence type="ECO:0000313" key="10">
    <source>
        <dbReference type="EMBL" id="OIR13094.1"/>
    </source>
</evidence>
<evidence type="ECO:0000256" key="7">
    <source>
        <dbReference type="ARBA" id="ARBA00022840"/>
    </source>
</evidence>
<feature type="domain" description="Histidine kinase" evidence="9">
    <location>
        <begin position="68"/>
        <end position="257"/>
    </location>
</feature>
<keyword evidence="7" id="KW-0067">ATP-binding</keyword>
<dbReference type="PANTHER" id="PTHR24421:SF10">
    <property type="entry name" value="NITRATE_NITRITE SENSOR PROTEIN NARQ"/>
    <property type="match status" value="1"/>
</dbReference>
<dbReference type="SUPFAM" id="SSF55874">
    <property type="entry name" value="ATPase domain of HSP90 chaperone/DNA topoisomerase II/histidine kinase"/>
    <property type="match status" value="1"/>
</dbReference>
<dbReference type="PANTHER" id="PTHR24421">
    <property type="entry name" value="NITRATE/NITRITE SENSOR PROTEIN NARX-RELATED"/>
    <property type="match status" value="1"/>
</dbReference>
<keyword evidence="3" id="KW-0597">Phosphoprotein</keyword>
<evidence type="ECO:0000256" key="6">
    <source>
        <dbReference type="ARBA" id="ARBA00022777"/>
    </source>
</evidence>
<sequence length="261" mass="30007">MRYITEDPIIIFLLSVFLILIVSFIIIFIIFYQKRQVTHFFEIKTMQQDFENNLLQSRIETQDETLNQLSKELHDNVGQLLNSAKLLIGITQRKLKEPPDTLAVANETLGTAINEMRSLSKSLNKEWLQQFNFIENLETEIKRINASQVLQISFLYDDYLPLQTDAQIILFRIVQEALQNAIKHSGAKNIHIVLKEENASFFVTITDDGKGFKDAEKQTSGIGIMNMQHRTKLLGGTIEWLSSNKGTTIKIQLPVKKDHND</sequence>
<dbReference type="InterPro" id="IPR036890">
    <property type="entry name" value="HATPase_C_sf"/>
</dbReference>
<evidence type="ECO:0000256" key="5">
    <source>
        <dbReference type="ARBA" id="ARBA00022741"/>
    </source>
</evidence>
<keyword evidence="6 10" id="KW-0418">Kinase</keyword>
<feature type="transmembrane region" description="Helical" evidence="8">
    <location>
        <begin position="9"/>
        <end position="32"/>
    </location>
</feature>
<dbReference type="SMART" id="SM00387">
    <property type="entry name" value="HATPase_c"/>
    <property type="match status" value="1"/>
</dbReference>
<comment type="caution">
    <text evidence="10">The sequence shown here is derived from an EMBL/GenBank/DDBJ whole genome shotgun (WGS) entry which is preliminary data.</text>
</comment>
<dbReference type="CDD" id="cd16917">
    <property type="entry name" value="HATPase_UhpB-NarQ-NarX-like"/>
    <property type="match status" value="1"/>
</dbReference>
<keyword evidence="5" id="KW-0547">Nucleotide-binding</keyword>
<keyword evidence="8" id="KW-1133">Transmembrane helix</keyword>
<dbReference type="EC" id="2.7.13.3" evidence="2"/>
<dbReference type="InterPro" id="IPR050482">
    <property type="entry name" value="Sensor_HK_TwoCompSys"/>
</dbReference>
<keyword evidence="8" id="KW-0472">Membrane</keyword>
<dbReference type="InterPro" id="IPR011712">
    <property type="entry name" value="Sig_transdc_His_kin_sub3_dim/P"/>
</dbReference>
<reference evidence="10" key="1">
    <citation type="submission" date="2016-10" db="EMBL/GenBank/DDBJ databases">
        <title>Sequence of Gallionella enrichment culture.</title>
        <authorList>
            <person name="Poehlein A."/>
            <person name="Muehling M."/>
            <person name="Daniel R."/>
        </authorList>
    </citation>
    <scope>NUCLEOTIDE SEQUENCE</scope>
</reference>
<dbReference type="AlphaFoldDB" id="A0A1J5TM58"/>
<dbReference type="GO" id="GO:0005524">
    <property type="term" value="F:ATP binding"/>
    <property type="evidence" value="ECO:0007669"/>
    <property type="project" value="UniProtKB-KW"/>
</dbReference>
<dbReference type="Pfam" id="PF02518">
    <property type="entry name" value="HATPase_c"/>
    <property type="match status" value="1"/>
</dbReference>
<gene>
    <name evidence="10" type="primary">liaS_2</name>
    <name evidence="10" type="ORF">GALL_54780</name>
</gene>
<evidence type="ECO:0000256" key="8">
    <source>
        <dbReference type="SAM" id="Phobius"/>
    </source>
</evidence>